<feature type="transmembrane region" description="Helical" evidence="5">
    <location>
        <begin position="45"/>
        <end position="63"/>
    </location>
</feature>
<dbReference type="InterPro" id="IPR007016">
    <property type="entry name" value="O-antigen_ligase-rel_domated"/>
</dbReference>
<evidence type="ECO:0000313" key="9">
    <source>
        <dbReference type="EMBL" id="RZT43059.1"/>
    </source>
</evidence>
<dbReference type="InterPro" id="IPR031726">
    <property type="entry name" value="PglL_A"/>
</dbReference>
<dbReference type="PANTHER" id="PTHR37422:SF13">
    <property type="entry name" value="LIPOPOLYSACCHARIDE BIOSYNTHESIS PROTEIN PA4999-RELATED"/>
    <property type="match status" value="1"/>
</dbReference>
<dbReference type="Pfam" id="PF11846">
    <property type="entry name" value="Wzy_C_2"/>
    <property type="match status" value="1"/>
</dbReference>
<name>A0A4V2FIA1_9BURK</name>
<feature type="transmembrane region" description="Helical" evidence="5">
    <location>
        <begin position="137"/>
        <end position="158"/>
    </location>
</feature>
<dbReference type="Pfam" id="PF04932">
    <property type="entry name" value="Wzy_C"/>
    <property type="match status" value="1"/>
</dbReference>
<comment type="subcellular location">
    <subcellularLocation>
        <location evidence="1">Membrane</location>
        <topology evidence="1">Multi-pass membrane protein</topology>
    </subcellularLocation>
</comment>
<dbReference type="AlphaFoldDB" id="A0A4V2FIA1"/>
<evidence type="ECO:0000259" key="8">
    <source>
        <dbReference type="Pfam" id="PF15864"/>
    </source>
</evidence>
<evidence type="ECO:0000256" key="4">
    <source>
        <dbReference type="ARBA" id="ARBA00023136"/>
    </source>
</evidence>
<reference evidence="9 10" key="1">
    <citation type="journal article" date="2015" name="Stand. Genomic Sci.">
        <title>Genomic Encyclopedia of Bacterial and Archaeal Type Strains, Phase III: the genomes of soil and plant-associated and newly described type strains.</title>
        <authorList>
            <person name="Whitman W.B."/>
            <person name="Woyke T."/>
            <person name="Klenk H.P."/>
            <person name="Zhou Y."/>
            <person name="Lilburn T.G."/>
            <person name="Beck B.J."/>
            <person name="De Vos P."/>
            <person name="Vandamme P."/>
            <person name="Eisen J.A."/>
            <person name="Garrity G."/>
            <person name="Hugenholtz P."/>
            <person name="Kyrpides N.C."/>
        </authorList>
    </citation>
    <scope>NUCLEOTIDE SEQUENCE [LARGE SCALE GENOMIC DNA]</scope>
    <source>
        <strain evidence="9 10">ASC-9842</strain>
    </source>
</reference>
<feature type="transmembrane region" description="Helical" evidence="5">
    <location>
        <begin position="106"/>
        <end position="125"/>
    </location>
</feature>
<dbReference type="InterPro" id="IPR021797">
    <property type="entry name" value="Wzy_C_2"/>
</dbReference>
<gene>
    <name evidence="9" type="ORF">EV147_2106</name>
</gene>
<dbReference type="Pfam" id="PF15864">
    <property type="entry name" value="PglL_A"/>
    <property type="match status" value="1"/>
</dbReference>
<comment type="caution">
    <text evidence="9">The sequence shown here is derived from an EMBL/GenBank/DDBJ whole genome shotgun (WGS) entry which is preliminary data.</text>
</comment>
<keyword evidence="3 5" id="KW-1133">Transmembrane helix</keyword>
<evidence type="ECO:0000256" key="3">
    <source>
        <dbReference type="ARBA" id="ARBA00022989"/>
    </source>
</evidence>
<sequence>MAPLPSHLVRMPAQKATLPAAMIVVAFTVPLLVSKHTLPLATFYGEWTAAALGVLLVAVLALTRLEDRLAPVRGALPWVAWLPLWLIVVTIAQAATGMADITGTRLTTQLVLALGAATMLATWQFGQNMSTERRATIVDALAIALLVAGLLGTLAQWVQVFRMEDQAFGLVSEYFYSANRRLWGNLNQPNHQATIHGLALAAAVWLATRGWLQFPSWLVATLLLESGIALSGSRTGVVHVGLAASYALMAAAMARGTPRGASPMHRSPGLVAAAVILVVGILVMQPGIKLAGRAFDWQLFDTVAQLQSSNQMSARGAMWAQALAMFRAHPLFGVGYGEFGWAQFQQAAEVGVVAEMSLHAHNAVLDLMAKTGAAGAGGVALVLAAWLWRVVRARIWRGSTAERVATAPVLVWLAMLGAHSMLEYPLHYLYFFLPFCFMLAWLDPSGFGRRLPRGAAGLAGVVFVVAAGFVLAGMWQDYKRVEAREYASDAQRDSLPMPRQWFRQHAASDAAERAAITYGDARTLLPAHMAALHLLPTPTMIRRTAWLLALTGEQVRARLWMERLRYYYQGDEAAQLAALVHDCEAVASSHRPREFCAWATHRERHPRGGG</sequence>
<feature type="transmembrane region" description="Helical" evidence="5">
    <location>
        <begin position="75"/>
        <end position="94"/>
    </location>
</feature>
<keyword evidence="9" id="KW-0436">Ligase</keyword>
<feature type="transmembrane region" description="Helical" evidence="5">
    <location>
        <begin position="269"/>
        <end position="288"/>
    </location>
</feature>
<feature type="transmembrane region" description="Helical" evidence="5">
    <location>
        <begin position="237"/>
        <end position="257"/>
    </location>
</feature>
<evidence type="ECO:0000256" key="1">
    <source>
        <dbReference type="ARBA" id="ARBA00004141"/>
    </source>
</evidence>
<evidence type="ECO:0000259" key="6">
    <source>
        <dbReference type="Pfam" id="PF04932"/>
    </source>
</evidence>
<keyword evidence="2 5" id="KW-0812">Transmembrane</keyword>
<feature type="domain" description="O-antigen ligase-related" evidence="6">
    <location>
        <begin position="221"/>
        <end position="376"/>
    </location>
</feature>
<keyword evidence="4 5" id="KW-0472">Membrane</keyword>
<proteinExistence type="predicted"/>
<feature type="transmembrane region" description="Helical" evidence="5">
    <location>
        <begin position="16"/>
        <end position="33"/>
    </location>
</feature>
<evidence type="ECO:0000256" key="2">
    <source>
        <dbReference type="ARBA" id="ARBA00022692"/>
    </source>
</evidence>
<accession>A0A4V2FIA1</accession>
<organism evidence="9 10">
    <name type="scientific">Cupriavidus agavae</name>
    <dbReference type="NCBI Taxonomy" id="1001822"/>
    <lineage>
        <taxon>Bacteria</taxon>
        <taxon>Pseudomonadati</taxon>
        <taxon>Pseudomonadota</taxon>
        <taxon>Betaproteobacteria</taxon>
        <taxon>Burkholderiales</taxon>
        <taxon>Burkholderiaceae</taxon>
        <taxon>Cupriavidus</taxon>
    </lineage>
</organism>
<evidence type="ECO:0000259" key="7">
    <source>
        <dbReference type="Pfam" id="PF11846"/>
    </source>
</evidence>
<feature type="transmembrane region" description="Helical" evidence="5">
    <location>
        <begin position="367"/>
        <end position="388"/>
    </location>
</feature>
<feature type="domain" description="Virulence factor membrane-bound polymerase C-terminal" evidence="7">
    <location>
        <begin position="410"/>
        <end position="575"/>
    </location>
</feature>
<dbReference type="InterPro" id="IPR051533">
    <property type="entry name" value="WaaL-like"/>
</dbReference>
<keyword evidence="10" id="KW-1185">Reference proteome</keyword>
<dbReference type="Proteomes" id="UP000291078">
    <property type="component" value="Unassembled WGS sequence"/>
</dbReference>
<dbReference type="EMBL" id="SGXM01000001">
    <property type="protein sequence ID" value="RZT43059.1"/>
    <property type="molecule type" value="Genomic_DNA"/>
</dbReference>
<evidence type="ECO:0000313" key="10">
    <source>
        <dbReference type="Proteomes" id="UP000291078"/>
    </source>
</evidence>
<dbReference type="PANTHER" id="PTHR37422">
    <property type="entry name" value="TEICHURONIC ACID BIOSYNTHESIS PROTEIN TUAE"/>
    <property type="match status" value="1"/>
</dbReference>
<protein>
    <submittedName>
        <fullName evidence="9">O-antigen ligase</fullName>
    </submittedName>
</protein>
<feature type="transmembrane region" description="Helical" evidence="5">
    <location>
        <begin position="454"/>
        <end position="475"/>
    </location>
</feature>
<dbReference type="GO" id="GO:0016874">
    <property type="term" value="F:ligase activity"/>
    <property type="evidence" value="ECO:0007669"/>
    <property type="project" value="UniProtKB-KW"/>
</dbReference>
<evidence type="ECO:0000256" key="5">
    <source>
        <dbReference type="SAM" id="Phobius"/>
    </source>
</evidence>
<feature type="domain" description="Protein glycosylation ligase" evidence="8">
    <location>
        <begin position="183"/>
        <end position="206"/>
    </location>
</feature>
<dbReference type="GO" id="GO:0016020">
    <property type="term" value="C:membrane"/>
    <property type="evidence" value="ECO:0007669"/>
    <property type="project" value="UniProtKB-SubCell"/>
</dbReference>